<evidence type="ECO:0000313" key="6">
    <source>
        <dbReference type="Proteomes" id="UP000548632"/>
    </source>
</evidence>
<dbReference type="PIRSF" id="PIRSF004761">
    <property type="entry name" value="Hydrgn_mat_HypA"/>
    <property type="match status" value="1"/>
</dbReference>
<evidence type="ECO:0000256" key="4">
    <source>
        <dbReference type="HAMAP-Rule" id="MF_00213"/>
    </source>
</evidence>
<evidence type="ECO:0000256" key="1">
    <source>
        <dbReference type="ARBA" id="ARBA00022596"/>
    </source>
</evidence>
<accession>A0A839HBC6</accession>
<keyword evidence="6" id="KW-1185">Reference proteome</keyword>
<feature type="binding site" evidence="4">
    <location>
        <position position="89"/>
    </location>
    <ligand>
        <name>Zn(2+)</name>
        <dbReference type="ChEBI" id="CHEBI:29105"/>
    </ligand>
</feature>
<dbReference type="Gene3D" id="3.30.2320.80">
    <property type="match status" value="1"/>
</dbReference>
<dbReference type="GO" id="GO:0008270">
    <property type="term" value="F:zinc ion binding"/>
    <property type="evidence" value="ECO:0007669"/>
    <property type="project" value="UniProtKB-UniRule"/>
</dbReference>
<keyword evidence="1 4" id="KW-0533">Nickel</keyword>
<keyword evidence="3 4" id="KW-0862">Zinc</keyword>
<dbReference type="PANTHER" id="PTHR34535">
    <property type="entry name" value="HYDROGENASE MATURATION FACTOR HYPA"/>
    <property type="match status" value="1"/>
</dbReference>
<dbReference type="InterPro" id="IPR000688">
    <property type="entry name" value="HypA/HybF"/>
</dbReference>
<feature type="binding site" evidence="4">
    <location>
        <position position="76"/>
    </location>
    <ligand>
        <name>Zn(2+)</name>
        <dbReference type="ChEBI" id="CHEBI:29105"/>
    </ligand>
</feature>
<dbReference type="HAMAP" id="MF_00213">
    <property type="entry name" value="HypA_HybF"/>
    <property type="match status" value="1"/>
</dbReference>
<comment type="function">
    <text evidence="4">Involved in the maturation of [NiFe] hydrogenases. Required for nickel insertion into the metal center of the hydrogenase.</text>
</comment>
<comment type="caution">
    <text evidence="5">The sequence shown here is derived from an EMBL/GenBank/DDBJ whole genome shotgun (WGS) entry which is preliminary data.</text>
</comment>
<gene>
    <name evidence="4" type="primary">hypA</name>
    <name evidence="5" type="ORF">HUK38_08665</name>
</gene>
<reference evidence="5 6" key="1">
    <citation type="journal article" date="2020" name="Arch. Microbiol.">
        <title>The genome sequence of the giant phototrophic gammaproteobacterium Thiospirillum jenense gives insight into its physiological properties and phylogenetic relationships.</title>
        <authorList>
            <person name="Imhoff J.F."/>
            <person name="Meyer T.E."/>
            <person name="Kyndt J.A."/>
        </authorList>
    </citation>
    <scope>NUCLEOTIDE SEQUENCE [LARGE SCALE GENOMIC DNA]</scope>
    <source>
        <strain evidence="5 6">DSM 216</strain>
    </source>
</reference>
<dbReference type="AlphaFoldDB" id="A0A839HBC6"/>
<evidence type="ECO:0000313" key="5">
    <source>
        <dbReference type="EMBL" id="MBB1126303.1"/>
    </source>
</evidence>
<dbReference type="GO" id="GO:0016151">
    <property type="term" value="F:nickel cation binding"/>
    <property type="evidence" value="ECO:0007669"/>
    <property type="project" value="UniProtKB-UniRule"/>
</dbReference>
<dbReference type="RefSeq" id="WP_182583927.1">
    <property type="nucleotide sequence ID" value="NZ_JABVCQ010000016.1"/>
</dbReference>
<feature type="binding site" evidence="4">
    <location>
        <position position="2"/>
    </location>
    <ligand>
        <name>Ni(2+)</name>
        <dbReference type="ChEBI" id="CHEBI:49786"/>
    </ligand>
</feature>
<feature type="binding site" evidence="4">
    <location>
        <position position="92"/>
    </location>
    <ligand>
        <name>Zn(2+)</name>
        <dbReference type="ChEBI" id="CHEBI:29105"/>
    </ligand>
</feature>
<dbReference type="Proteomes" id="UP000548632">
    <property type="component" value="Unassembled WGS sequence"/>
</dbReference>
<sequence length="115" mass="12398">MHELSLCFALLEQVETLAAQHHAIRVERMTIHLGPLSGIEPSLLTTAWPIAAANSLAATAVLDIIISPVRVYCHDCGAESDATANNLCCGVCHSYHTQVRSGDELLLAHLELTLE</sequence>
<comment type="similarity">
    <text evidence="4">Belongs to the HypA/HybF family.</text>
</comment>
<dbReference type="EMBL" id="JABVCQ010000016">
    <property type="protein sequence ID" value="MBB1126303.1"/>
    <property type="molecule type" value="Genomic_DNA"/>
</dbReference>
<keyword evidence="2 4" id="KW-0479">Metal-binding</keyword>
<evidence type="ECO:0000256" key="2">
    <source>
        <dbReference type="ARBA" id="ARBA00022723"/>
    </source>
</evidence>
<dbReference type="Pfam" id="PF01155">
    <property type="entry name" value="HypA"/>
    <property type="match status" value="1"/>
</dbReference>
<dbReference type="PANTHER" id="PTHR34535:SF3">
    <property type="entry name" value="HYDROGENASE MATURATION FACTOR HYPA"/>
    <property type="match status" value="1"/>
</dbReference>
<name>A0A839HBC6_9GAMM</name>
<protein>
    <recommendedName>
        <fullName evidence="4">Hydrogenase maturation factor HypA</fullName>
    </recommendedName>
</protein>
<organism evidence="5 6">
    <name type="scientific">Thiospirillum jenense</name>
    <dbReference type="NCBI Taxonomy" id="1653858"/>
    <lineage>
        <taxon>Bacteria</taxon>
        <taxon>Pseudomonadati</taxon>
        <taxon>Pseudomonadota</taxon>
        <taxon>Gammaproteobacteria</taxon>
        <taxon>Chromatiales</taxon>
        <taxon>Chromatiaceae</taxon>
        <taxon>Thiospirillum</taxon>
    </lineage>
</organism>
<feature type="binding site" evidence="4">
    <location>
        <position position="73"/>
    </location>
    <ligand>
        <name>Zn(2+)</name>
        <dbReference type="ChEBI" id="CHEBI:29105"/>
    </ligand>
</feature>
<proteinExistence type="inferred from homology"/>
<evidence type="ECO:0000256" key="3">
    <source>
        <dbReference type="ARBA" id="ARBA00022833"/>
    </source>
</evidence>
<dbReference type="GO" id="GO:0051604">
    <property type="term" value="P:protein maturation"/>
    <property type="evidence" value="ECO:0007669"/>
    <property type="project" value="InterPro"/>
</dbReference>